<gene>
    <name evidence="5" type="ORF">MSL71_47720</name>
</gene>
<comment type="similarity">
    <text evidence="1 4">Belongs to the UPF0677 family.</text>
</comment>
<dbReference type="NCBIfam" id="TIGR00027">
    <property type="entry name" value="mthyl_TIGR00027"/>
    <property type="match status" value="1"/>
</dbReference>
<proteinExistence type="inferred from homology"/>
<dbReference type="SUPFAM" id="SSF53335">
    <property type="entry name" value="S-adenosyl-L-methionine-dependent methyltransferases"/>
    <property type="match status" value="1"/>
</dbReference>
<evidence type="ECO:0000313" key="5">
    <source>
        <dbReference type="EMBL" id="VFQ47086.1"/>
    </source>
</evidence>
<dbReference type="EC" id="2.1.1.-" evidence="4"/>
<dbReference type="InterPro" id="IPR011610">
    <property type="entry name" value="SAM_mthyl_Trfase_ML2640-like"/>
</dbReference>
<evidence type="ECO:0000313" key="6">
    <source>
        <dbReference type="Proteomes" id="UP000507962"/>
    </source>
</evidence>
<organism evidence="5 6">
    <name type="scientific">Desulfoluna butyratoxydans</name>
    <dbReference type="NCBI Taxonomy" id="231438"/>
    <lineage>
        <taxon>Bacteria</taxon>
        <taxon>Pseudomonadati</taxon>
        <taxon>Thermodesulfobacteriota</taxon>
        <taxon>Desulfobacteria</taxon>
        <taxon>Desulfobacterales</taxon>
        <taxon>Desulfolunaceae</taxon>
        <taxon>Desulfoluna</taxon>
    </lineage>
</organism>
<comment type="function">
    <text evidence="4">Exhibits S-adenosyl-L-methionine-dependent methyltransferase activity.</text>
</comment>
<evidence type="ECO:0000256" key="3">
    <source>
        <dbReference type="ARBA" id="ARBA00022679"/>
    </source>
</evidence>
<dbReference type="GO" id="GO:0032259">
    <property type="term" value="P:methylation"/>
    <property type="evidence" value="ECO:0007669"/>
    <property type="project" value="UniProtKB-KW"/>
</dbReference>
<dbReference type="InterPro" id="IPR007213">
    <property type="entry name" value="Ppm1/Ppm2/Tcmp"/>
</dbReference>
<dbReference type="Pfam" id="PF04072">
    <property type="entry name" value="LCM"/>
    <property type="match status" value="1"/>
</dbReference>
<dbReference type="EMBL" id="CAADHO010000013">
    <property type="protein sequence ID" value="VFQ47086.1"/>
    <property type="molecule type" value="Genomic_DNA"/>
</dbReference>
<accession>A0A4U8YRX4</accession>
<dbReference type="RefSeq" id="WP_180146211.1">
    <property type="nucleotide sequence ID" value="NZ_CAADHO010000013.1"/>
</dbReference>
<keyword evidence="2 4" id="KW-0489">Methyltransferase</keyword>
<dbReference type="InterPro" id="IPR029063">
    <property type="entry name" value="SAM-dependent_MTases_sf"/>
</dbReference>
<keyword evidence="3 5" id="KW-0808">Transferase</keyword>
<dbReference type="GO" id="GO:0008168">
    <property type="term" value="F:methyltransferase activity"/>
    <property type="evidence" value="ECO:0007669"/>
    <property type="project" value="UniProtKB-UniRule"/>
</dbReference>
<dbReference type="Proteomes" id="UP000507962">
    <property type="component" value="Unassembled WGS sequence"/>
</dbReference>
<sequence length="303" mass="32970">MRTDQPSRTARKIALNIVSLGATPGAADTLPAGMAHATARLLVASGAAGPALVRWSRSWQVVSLYHLFDPLMPGEFEGIGRRKVFCEQQLRDALQKGSTQVLVLGAGYDTLAWRLAPEFPGVRFFEIDHPATSRLKQKGIKAMGRPGNLHLMAEDLARTPLTKVMETEPSWAPNAQTAILAEGLLMYLPEKAVKALFTQCHDITGPESRMVFTYIGTGAGGRPDVGWLSGLLLWTMALAGEPWLWSLPPERLGAFLADTGWEASPCTPESPSGHGVEFYAVADKQKIKQERSPFSTRLPPTAR</sequence>
<dbReference type="PANTHER" id="PTHR43619:SF2">
    <property type="entry name" value="S-ADENOSYL-L-METHIONINE-DEPENDENT METHYLTRANSFERASES SUPERFAMILY PROTEIN"/>
    <property type="match status" value="1"/>
</dbReference>
<reference evidence="5 6" key="1">
    <citation type="submission" date="2019-03" db="EMBL/GenBank/DDBJ databases">
        <authorList>
            <person name="Nijsse B."/>
        </authorList>
    </citation>
    <scope>NUCLEOTIDE SEQUENCE [LARGE SCALE GENOMIC DNA]</scope>
    <source>
        <strain evidence="5">Desulfoluna butyratoxydans MSL71</strain>
    </source>
</reference>
<evidence type="ECO:0000256" key="4">
    <source>
        <dbReference type="RuleBase" id="RU362030"/>
    </source>
</evidence>
<dbReference type="Gene3D" id="3.40.50.150">
    <property type="entry name" value="Vaccinia Virus protein VP39"/>
    <property type="match status" value="1"/>
</dbReference>
<dbReference type="AlphaFoldDB" id="A0A4U8YRX4"/>
<dbReference type="PANTHER" id="PTHR43619">
    <property type="entry name" value="S-ADENOSYL-L-METHIONINE-DEPENDENT METHYLTRANSFERASE YKTD-RELATED"/>
    <property type="match status" value="1"/>
</dbReference>
<protein>
    <recommendedName>
        <fullName evidence="4">S-adenosyl-L-methionine-dependent methyltransferase</fullName>
        <ecNumber evidence="4">2.1.1.-</ecNumber>
    </recommendedName>
</protein>
<keyword evidence="4" id="KW-0949">S-adenosyl-L-methionine</keyword>
<evidence type="ECO:0000256" key="2">
    <source>
        <dbReference type="ARBA" id="ARBA00022603"/>
    </source>
</evidence>
<keyword evidence="6" id="KW-1185">Reference proteome</keyword>
<name>A0A4U8YRX4_9BACT</name>
<evidence type="ECO:0000256" key="1">
    <source>
        <dbReference type="ARBA" id="ARBA00008138"/>
    </source>
</evidence>